<proteinExistence type="predicted"/>
<evidence type="ECO:0000313" key="5">
    <source>
        <dbReference type="Proteomes" id="UP001199631"/>
    </source>
</evidence>
<dbReference type="NCBIfam" id="TIGR01167">
    <property type="entry name" value="LPXTG_anchor"/>
    <property type="match status" value="1"/>
</dbReference>
<feature type="transmembrane region" description="Helical" evidence="2">
    <location>
        <begin position="431"/>
        <end position="449"/>
    </location>
</feature>
<feature type="region of interest" description="Disordered" evidence="1">
    <location>
        <begin position="387"/>
        <end position="421"/>
    </location>
</feature>
<evidence type="ECO:0000256" key="3">
    <source>
        <dbReference type="SAM" id="SignalP"/>
    </source>
</evidence>
<keyword evidence="2" id="KW-1133">Transmembrane helix</keyword>
<evidence type="ECO:0000256" key="2">
    <source>
        <dbReference type="SAM" id="Phobius"/>
    </source>
</evidence>
<feature type="chain" id="PRO_5043811990" evidence="3">
    <location>
        <begin position="24"/>
        <end position="459"/>
    </location>
</feature>
<keyword evidence="2" id="KW-0812">Transmembrane</keyword>
<name>A0AAW5B4R2_9BACI</name>
<dbReference type="NCBIfam" id="TIGR04383">
    <property type="entry name" value="acidic_w_LPXTA"/>
    <property type="match status" value="2"/>
</dbReference>
<dbReference type="Proteomes" id="UP001199631">
    <property type="component" value="Unassembled WGS sequence"/>
</dbReference>
<keyword evidence="2" id="KW-0472">Membrane</keyword>
<protein>
    <submittedName>
        <fullName evidence="4">Processed acidic surface protein</fullName>
    </submittedName>
</protein>
<dbReference type="EMBL" id="JAIFZM010000002">
    <property type="protein sequence ID" value="MCG3418144.1"/>
    <property type="molecule type" value="Genomic_DNA"/>
</dbReference>
<dbReference type="InterPro" id="IPR030832">
    <property type="entry name" value="Acidic_LPXTA"/>
</dbReference>
<accession>A0AAW5B4R2</accession>
<keyword evidence="3" id="KW-0732">Signal</keyword>
<comment type="caution">
    <text evidence="4">The sequence shown here is derived from an EMBL/GenBank/DDBJ whole genome shotgun (WGS) entry which is preliminary data.</text>
</comment>
<evidence type="ECO:0000313" key="4">
    <source>
        <dbReference type="EMBL" id="MCG3418144.1"/>
    </source>
</evidence>
<dbReference type="RefSeq" id="WP_238018188.1">
    <property type="nucleotide sequence ID" value="NZ_JAIFZM010000002.1"/>
</dbReference>
<reference evidence="4 5" key="1">
    <citation type="journal article" date="2022" name="Evol. Bioinform. Online">
        <title>Draft Genome Sequence of Oceanobacillus jordanicus Strain GSFE11, a Halotolerant Plant Growth-Promoting Bacterial Endophyte Isolated From the Jordan Valley.</title>
        <authorList>
            <person name="Alhindi T."/>
            <person name="Albdaiwi R."/>
        </authorList>
    </citation>
    <scope>NUCLEOTIDE SEQUENCE [LARGE SCALE GENOMIC DNA]</scope>
    <source>
        <strain evidence="4 5">GSFE11</strain>
    </source>
</reference>
<gene>
    <name evidence="4" type="ORF">K3T81_03170</name>
</gene>
<evidence type="ECO:0000256" key="1">
    <source>
        <dbReference type="SAM" id="MobiDB-lite"/>
    </source>
</evidence>
<feature type="signal peptide" evidence="3">
    <location>
        <begin position="1"/>
        <end position="23"/>
    </location>
</feature>
<dbReference type="AlphaFoldDB" id="A0AAW5B4R2"/>
<sequence>MEKRAIALLAFVLLVFTVMPVFASAAQSTGFEKDFAKYLERVSKERGFTVTEADIEYSLSLYEDTLDNFETVEDLEAFLGEVIQKDGRNLRYLYEDYEISKEELGALLAENGETLDDYVFVDDLYQAVDFYLEARIVRDPDFDKNLEIRLKEVSKVRGFTVTREDVVASLARYEETLDNFKTIDRLFDFLGEVIKKDLSNLDYFTDVYDVNKDELLALMKENGLDINDYIFIDDLDQDINGFFEDMYLIDELSVLMEEYGLTMEEIDRLEAHFLSIFETMDDETLEQIFNLADRMMAFEDFDTATELTPKEAAELLSIYKEFISIFQLKVEFSLIQDGTEKPLSLTALFNMTELVNADLKISLYNLQGEFLADLIITGEMVDSESLHDTGQALSNGTEKPTPAPVKKTVSSDTTVPATVKGGELPKTASNYGMGALAGLLIISGGIFLFRKTRATSLEK</sequence>
<keyword evidence="5" id="KW-1185">Reference proteome</keyword>
<organism evidence="4 5">
    <name type="scientific">Oceanobacillus jordanicus</name>
    <dbReference type="NCBI Taxonomy" id="2867266"/>
    <lineage>
        <taxon>Bacteria</taxon>
        <taxon>Bacillati</taxon>
        <taxon>Bacillota</taxon>
        <taxon>Bacilli</taxon>
        <taxon>Bacillales</taxon>
        <taxon>Bacillaceae</taxon>
        <taxon>Oceanobacillus</taxon>
    </lineage>
</organism>